<feature type="signal peptide" evidence="1">
    <location>
        <begin position="1"/>
        <end position="32"/>
    </location>
</feature>
<reference evidence="3 4" key="1">
    <citation type="submission" date="2018-04" db="EMBL/GenBank/DDBJ databases">
        <title>Genome of Nocardioides gansuensis WSJ-1.</title>
        <authorList>
            <person name="Wu S."/>
            <person name="Wang G."/>
        </authorList>
    </citation>
    <scope>NUCLEOTIDE SEQUENCE [LARGE SCALE GENOMIC DNA]</scope>
    <source>
        <strain evidence="3 4">WSJ-1</strain>
    </source>
</reference>
<organism evidence="3 4">
    <name type="scientific">Nocardioides gansuensis</name>
    <dbReference type="NCBI Taxonomy" id="2138300"/>
    <lineage>
        <taxon>Bacteria</taxon>
        <taxon>Bacillati</taxon>
        <taxon>Actinomycetota</taxon>
        <taxon>Actinomycetes</taxon>
        <taxon>Propionibacteriales</taxon>
        <taxon>Nocardioidaceae</taxon>
        <taxon>Nocardioides</taxon>
    </lineage>
</organism>
<comment type="caution">
    <text evidence="3">The sequence shown here is derived from an EMBL/GenBank/DDBJ whole genome shotgun (WGS) entry which is preliminary data.</text>
</comment>
<dbReference type="Pfam" id="PF16640">
    <property type="entry name" value="Big_3_5"/>
    <property type="match status" value="1"/>
</dbReference>
<dbReference type="InterPro" id="IPR032109">
    <property type="entry name" value="Big_3_5"/>
</dbReference>
<name>A0A2T8FCE6_9ACTN</name>
<dbReference type="Gene3D" id="2.60.40.10">
    <property type="entry name" value="Immunoglobulins"/>
    <property type="match status" value="2"/>
</dbReference>
<gene>
    <name evidence="3" type="ORF">DDE18_08850</name>
</gene>
<accession>A0A2T8FCE6</accession>
<dbReference type="RefSeq" id="WP_116571866.1">
    <property type="nucleotide sequence ID" value="NZ_QDGZ01000003.1"/>
</dbReference>
<evidence type="ECO:0000256" key="1">
    <source>
        <dbReference type="SAM" id="SignalP"/>
    </source>
</evidence>
<feature type="chain" id="PRO_5015630514" description="Bacterial Ig-like domain-containing protein" evidence="1">
    <location>
        <begin position="33"/>
        <end position="390"/>
    </location>
</feature>
<dbReference type="EMBL" id="QDGZ01000003">
    <property type="protein sequence ID" value="PVG83388.1"/>
    <property type="molecule type" value="Genomic_DNA"/>
</dbReference>
<dbReference type="OrthoDB" id="3801057at2"/>
<dbReference type="GO" id="GO:0005975">
    <property type="term" value="P:carbohydrate metabolic process"/>
    <property type="evidence" value="ECO:0007669"/>
    <property type="project" value="UniProtKB-ARBA"/>
</dbReference>
<keyword evidence="4" id="KW-1185">Reference proteome</keyword>
<dbReference type="InterPro" id="IPR006311">
    <property type="entry name" value="TAT_signal"/>
</dbReference>
<keyword evidence="1" id="KW-0732">Signal</keyword>
<sequence>MSASIRTRRTLATGLSAVLVTAGVAAVAPAHAATGPVTYSCTTTLGPTDLTVDIDSSLPTTKIYAGEPVPVTITSTGSLPGSFAKQIATAGFDRFSGTVEANTAIDGTPATASQSIPVTPLGDQSAPGGAVVPFTASGPFNYTAKTPGTSTFTTSGFTANLVLHRPDGTTQPATATCTAPAGRPPVIDTVPVVAKSVTNLALSRTTAGYGQAVTVTAKVTTTGGSPAGTVAFVVDGVKTEIKVDKDGVAQLVLDDLTLGGHQVSATFVPSDKQLYEGSADGPDTLRVVKAGTRTRLAISGKTTPKVTRATAKVSGNFGTVPTGKVKFVLRKLGQQWQGFVKVRTRALVDGKASASFGKLGKGRYKLRAVYKGDANHTRSKAVKKFRERRP</sequence>
<evidence type="ECO:0000313" key="3">
    <source>
        <dbReference type="EMBL" id="PVG83388.1"/>
    </source>
</evidence>
<dbReference type="InterPro" id="IPR013783">
    <property type="entry name" value="Ig-like_fold"/>
</dbReference>
<dbReference type="Proteomes" id="UP000246018">
    <property type="component" value="Unassembled WGS sequence"/>
</dbReference>
<dbReference type="AlphaFoldDB" id="A0A2T8FCE6"/>
<evidence type="ECO:0000313" key="4">
    <source>
        <dbReference type="Proteomes" id="UP000246018"/>
    </source>
</evidence>
<protein>
    <recommendedName>
        <fullName evidence="2">Bacterial Ig-like domain-containing protein</fullName>
    </recommendedName>
</protein>
<dbReference type="PROSITE" id="PS51318">
    <property type="entry name" value="TAT"/>
    <property type="match status" value="1"/>
</dbReference>
<evidence type="ECO:0000259" key="2">
    <source>
        <dbReference type="Pfam" id="PF16640"/>
    </source>
</evidence>
<feature type="domain" description="Bacterial Ig-like" evidence="2">
    <location>
        <begin position="202"/>
        <end position="287"/>
    </location>
</feature>
<proteinExistence type="predicted"/>